<feature type="compositionally biased region" description="Low complexity" evidence="1">
    <location>
        <begin position="394"/>
        <end position="407"/>
    </location>
</feature>
<keyword evidence="2" id="KW-0732">Signal</keyword>
<feature type="region of interest" description="Disordered" evidence="1">
    <location>
        <begin position="374"/>
        <end position="458"/>
    </location>
</feature>
<dbReference type="EMBL" id="BKCJ010472050">
    <property type="protein sequence ID" value="GFA70400.1"/>
    <property type="molecule type" value="Genomic_DNA"/>
</dbReference>
<feature type="non-terminal residue" evidence="3">
    <location>
        <position position="633"/>
    </location>
</feature>
<feature type="non-terminal residue" evidence="3">
    <location>
        <position position="1"/>
    </location>
</feature>
<feature type="chain" id="PRO_5025431947" evidence="2">
    <location>
        <begin position="26"/>
        <end position="633"/>
    </location>
</feature>
<sequence length="633" mass="70133">FSWKLTVIVTMMGLMVIENPQLVDANLWVLWIQNQMLDYRFNFMNTKIFIDNQSTICIVKNLVFHQRTKHIEIRHHFIRDANEKNLIQVIKIHTDKNVADLLTKAFDGPRFHYLVYVYILTNSCSFSLVYCRMNAVSCGVLLYSVQIVSSHPMMLVVPVFLLVILVHADGLVPAGSCTIPIGPSEIIATIDGNEVVVTESLIKTQLQLNDETGLYEFTLNDVLDGMREIAYPTDGSLTFYKARLSPQWRFLIQTLIHCMSPKSGGWNQFPSFIASALICMSTGWTYNFSRFILDGMIGNIESKRHKFLMYPRFLQMILGIQTTDPSPRPTFDFTTKLFSNMKLNWDGPYMPLLPPMLVVPAGGDGADAAAAGASAANKVLPPPPPLVTPPPDVLPTHTSSSTPGPSTAAQDKPVRDLTPTTPFNTTTSTRPPSPTRKTSFLEDISKGGGYVSSPKSNEASQTTAATAAGGVEDSVALTDLSLKLDRYINRVTTLENELGVTKKVLGGVVLKLVSRVKWLEGILTQRKRRMVLSDSEGDEAATKEQEINLAALHELASTSLGDNTTIEAAFTISKASQNAHASLYAGHDEDEVPNTTTLPFRRTRTNRRRLRKTFTSSAVEHFQENIFAVEDAI</sequence>
<feature type="compositionally biased region" description="Low complexity" evidence="1">
    <location>
        <begin position="418"/>
        <end position="438"/>
    </location>
</feature>
<proteinExistence type="predicted"/>
<protein>
    <submittedName>
        <fullName evidence="3">Putative ribonuclease H-like domain-containing protein</fullName>
    </submittedName>
</protein>
<feature type="compositionally biased region" description="Pro residues" evidence="1">
    <location>
        <begin position="380"/>
        <end position="393"/>
    </location>
</feature>
<dbReference type="CDD" id="cd09272">
    <property type="entry name" value="RNase_HI_RT_Ty1"/>
    <property type="match status" value="1"/>
</dbReference>
<evidence type="ECO:0000256" key="1">
    <source>
        <dbReference type="SAM" id="MobiDB-lite"/>
    </source>
</evidence>
<evidence type="ECO:0000313" key="3">
    <source>
        <dbReference type="EMBL" id="GFA70400.1"/>
    </source>
</evidence>
<accession>A0A699K219</accession>
<organism evidence="3">
    <name type="scientific">Tanacetum cinerariifolium</name>
    <name type="common">Dalmatian daisy</name>
    <name type="synonym">Chrysanthemum cinerariifolium</name>
    <dbReference type="NCBI Taxonomy" id="118510"/>
    <lineage>
        <taxon>Eukaryota</taxon>
        <taxon>Viridiplantae</taxon>
        <taxon>Streptophyta</taxon>
        <taxon>Embryophyta</taxon>
        <taxon>Tracheophyta</taxon>
        <taxon>Spermatophyta</taxon>
        <taxon>Magnoliopsida</taxon>
        <taxon>eudicotyledons</taxon>
        <taxon>Gunneridae</taxon>
        <taxon>Pentapetalae</taxon>
        <taxon>asterids</taxon>
        <taxon>campanulids</taxon>
        <taxon>Asterales</taxon>
        <taxon>Asteraceae</taxon>
        <taxon>Asteroideae</taxon>
        <taxon>Anthemideae</taxon>
        <taxon>Anthemidinae</taxon>
        <taxon>Tanacetum</taxon>
    </lineage>
</organism>
<reference evidence="3" key="1">
    <citation type="journal article" date="2019" name="Sci. Rep.">
        <title>Draft genome of Tanacetum cinerariifolium, the natural source of mosquito coil.</title>
        <authorList>
            <person name="Yamashiro T."/>
            <person name="Shiraishi A."/>
            <person name="Satake H."/>
            <person name="Nakayama K."/>
        </authorList>
    </citation>
    <scope>NUCLEOTIDE SEQUENCE</scope>
</reference>
<name>A0A699K219_TANCI</name>
<gene>
    <name evidence="3" type="ORF">Tci_642372</name>
</gene>
<comment type="caution">
    <text evidence="3">The sequence shown here is derived from an EMBL/GenBank/DDBJ whole genome shotgun (WGS) entry which is preliminary data.</text>
</comment>
<feature type="signal peptide" evidence="2">
    <location>
        <begin position="1"/>
        <end position="25"/>
    </location>
</feature>
<evidence type="ECO:0000256" key="2">
    <source>
        <dbReference type="SAM" id="SignalP"/>
    </source>
</evidence>
<dbReference type="AlphaFoldDB" id="A0A699K219"/>